<dbReference type="PROSITE" id="PS50262">
    <property type="entry name" value="G_PROTEIN_RECEP_F1_2"/>
    <property type="match status" value="1"/>
</dbReference>
<evidence type="ECO:0000256" key="5">
    <source>
        <dbReference type="ARBA" id="ARBA00023040"/>
    </source>
</evidence>
<keyword evidence="4 10" id="KW-1133">Transmembrane helix</keyword>
<evidence type="ECO:0000256" key="2">
    <source>
        <dbReference type="ARBA" id="ARBA00022475"/>
    </source>
</evidence>
<comment type="caution">
    <text evidence="12">The sequence shown here is derived from an EMBL/GenBank/DDBJ whole genome shotgun (WGS) entry which is preliminary data.</text>
</comment>
<reference evidence="12 13" key="1">
    <citation type="journal article" date="2021" name="Elife">
        <title>Chloroplast acquisition without the gene transfer in kleptoplastic sea slugs, Plakobranchus ocellatus.</title>
        <authorList>
            <person name="Maeda T."/>
            <person name="Takahashi S."/>
            <person name="Yoshida T."/>
            <person name="Shimamura S."/>
            <person name="Takaki Y."/>
            <person name="Nagai Y."/>
            <person name="Toyoda A."/>
            <person name="Suzuki Y."/>
            <person name="Arimoto A."/>
            <person name="Ishii H."/>
            <person name="Satoh N."/>
            <person name="Nishiyama T."/>
            <person name="Hasebe M."/>
            <person name="Maruyama T."/>
            <person name="Minagawa J."/>
            <person name="Obokata J."/>
            <person name="Shigenobu S."/>
        </authorList>
    </citation>
    <scope>NUCLEOTIDE SEQUENCE [LARGE SCALE GENOMIC DNA]</scope>
</reference>
<evidence type="ECO:0000256" key="8">
    <source>
        <dbReference type="ARBA" id="ARBA00023180"/>
    </source>
</evidence>
<evidence type="ECO:0000256" key="1">
    <source>
        <dbReference type="ARBA" id="ARBA00004651"/>
    </source>
</evidence>
<accession>A0AAV4G1S2</accession>
<evidence type="ECO:0000256" key="9">
    <source>
        <dbReference type="ARBA" id="ARBA00023224"/>
    </source>
</evidence>
<keyword evidence="3 10" id="KW-0812">Transmembrane</keyword>
<dbReference type="AlphaFoldDB" id="A0AAV4G1S2"/>
<evidence type="ECO:0000256" key="4">
    <source>
        <dbReference type="ARBA" id="ARBA00022989"/>
    </source>
</evidence>
<keyword evidence="7 12" id="KW-0675">Receptor</keyword>
<dbReference type="InterPro" id="IPR017452">
    <property type="entry name" value="GPCR_Rhodpsn_7TM"/>
</dbReference>
<sequence length="360" mass="40707">MDHHPASSIAMNISQVENLFHSSAYYMQLTHILNYCTGIMIGVYGFSVVANAIVIFVFFKDGFRSTSNISFFALGITDVLVGTIWTLFNVRIHPYLERPFYFIPPDVDIWKYIVLCADALASVGSWITAIITWERLCCIAFPLKVKRIFTRKLIICLILGGLTYEVLALTFYFTADYLLQQGVVEQVRFYEIDGRRFNKTVAVTIGQDLLVFARISLTYIPNYVLYSAIVLGTGLLIKVFLQSIETKQALTGLQGPTGMSTKEKKLVKSVLAICLVYLITCTPRNVYQTILIFTDEWAFPSIGRFVLQCTVDILLSFNQALNIFVYLLVNSSFRNQVGKLLGLSWFGDPQSQGSEINRMK</sequence>
<comment type="subcellular location">
    <subcellularLocation>
        <location evidence="1">Cell membrane</location>
        <topology evidence="1">Multi-pass membrane protein</topology>
    </subcellularLocation>
</comment>
<feature type="transmembrane region" description="Helical" evidence="10">
    <location>
        <begin position="71"/>
        <end position="92"/>
    </location>
</feature>
<evidence type="ECO:0000256" key="7">
    <source>
        <dbReference type="ARBA" id="ARBA00023170"/>
    </source>
</evidence>
<organism evidence="12 13">
    <name type="scientific">Elysia marginata</name>
    <dbReference type="NCBI Taxonomy" id="1093978"/>
    <lineage>
        <taxon>Eukaryota</taxon>
        <taxon>Metazoa</taxon>
        <taxon>Spiralia</taxon>
        <taxon>Lophotrochozoa</taxon>
        <taxon>Mollusca</taxon>
        <taxon>Gastropoda</taxon>
        <taxon>Heterobranchia</taxon>
        <taxon>Euthyneura</taxon>
        <taxon>Panpulmonata</taxon>
        <taxon>Sacoglossa</taxon>
        <taxon>Placobranchoidea</taxon>
        <taxon>Plakobranchidae</taxon>
        <taxon>Elysia</taxon>
    </lineage>
</organism>
<evidence type="ECO:0000313" key="13">
    <source>
        <dbReference type="Proteomes" id="UP000762676"/>
    </source>
</evidence>
<dbReference type="PRINTS" id="PR00237">
    <property type="entry name" value="GPCRRHODOPSN"/>
</dbReference>
<keyword evidence="9" id="KW-0807">Transducer</keyword>
<dbReference type="SUPFAM" id="SSF81321">
    <property type="entry name" value="Family A G protein-coupled receptor-like"/>
    <property type="match status" value="1"/>
</dbReference>
<keyword evidence="8" id="KW-0325">Glycoprotein</keyword>
<evidence type="ECO:0000259" key="11">
    <source>
        <dbReference type="PROSITE" id="PS50262"/>
    </source>
</evidence>
<evidence type="ECO:0000256" key="10">
    <source>
        <dbReference type="SAM" id="Phobius"/>
    </source>
</evidence>
<feature type="transmembrane region" description="Helical" evidence="10">
    <location>
        <begin position="153"/>
        <end position="173"/>
    </location>
</feature>
<keyword evidence="5" id="KW-0297">G-protein coupled receptor</keyword>
<dbReference type="Gene3D" id="1.20.1070.10">
    <property type="entry name" value="Rhodopsin 7-helix transmembrane proteins"/>
    <property type="match status" value="1"/>
</dbReference>
<dbReference type="InterPro" id="IPR000276">
    <property type="entry name" value="GPCR_Rhodpsn"/>
</dbReference>
<feature type="transmembrane region" description="Helical" evidence="10">
    <location>
        <begin position="32"/>
        <end position="59"/>
    </location>
</feature>
<keyword evidence="2" id="KW-1003">Cell membrane</keyword>
<feature type="transmembrane region" description="Helical" evidence="10">
    <location>
        <begin position="305"/>
        <end position="329"/>
    </location>
</feature>
<protein>
    <submittedName>
        <fullName evidence="12">Chemosensory receptor B</fullName>
    </submittedName>
</protein>
<dbReference type="PANTHER" id="PTHR24246:SF27">
    <property type="entry name" value="ADENOSINE RECEPTOR, ISOFORM A"/>
    <property type="match status" value="1"/>
</dbReference>
<dbReference type="PANTHER" id="PTHR24246">
    <property type="entry name" value="OLFACTORY RECEPTOR AND ADENOSINE RECEPTOR"/>
    <property type="match status" value="1"/>
</dbReference>
<proteinExistence type="predicted"/>
<dbReference type="Proteomes" id="UP000762676">
    <property type="component" value="Unassembled WGS sequence"/>
</dbReference>
<evidence type="ECO:0000256" key="3">
    <source>
        <dbReference type="ARBA" id="ARBA00022692"/>
    </source>
</evidence>
<dbReference type="GO" id="GO:0005886">
    <property type="term" value="C:plasma membrane"/>
    <property type="evidence" value="ECO:0007669"/>
    <property type="project" value="UniProtKB-SubCell"/>
</dbReference>
<dbReference type="EMBL" id="BMAT01008132">
    <property type="protein sequence ID" value="GFR78500.1"/>
    <property type="molecule type" value="Genomic_DNA"/>
</dbReference>
<dbReference type="GO" id="GO:0004930">
    <property type="term" value="F:G protein-coupled receptor activity"/>
    <property type="evidence" value="ECO:0007669"/>
    <property type="project" value="UniProtKB-KW"/>
</dbReference>
<feature type="transmembrane region" description="Helical" evidence="10">
    <location>
        <begin position="223"/>
        <end position="241"/>
    </location>
</feature>
<keyword evidence="6 10" id="KW-0472">Membrane</keyword>
<feature type="transmembrane region" description="Helical" evidence="10">
    <location>
        <begin position="266"/>
        <end position="285"/>
    </location>
</feature>
<feature type="transmembrane region" description="Helical" evidence="10">
    <location>
        <begin position="112"/>
        <end position="133"/>
    </location>
</feature>
<name>A0AAV4G1S2_9GAST</name>
<keyword evidence="13" id="KW-1185">Reference proteome</keyword>
<gene>
    <name evidence="12" type="ORF">ElyMa_003995800</name>
</gene>
<evidence type="ECO:0000256" key="6">
    <source>
        <dbReference type="ARBA" id="ARBA00023136"/>
    </source>
</evidence>
<feature type="domain" description="G-protein coupled receptors family 1 profile" evidence="11">
    <location>
        <begin position="50"/>
        <end position="326"/>
    </location>
</feature>
<evidence type="ECO:0000313" key="12">
    <source>
        <dbReference type="EMBL" id="GFR78500.1"/>
    </source>
</evidence>